<gene>
    <name evidence="1" type="ORF">HMPREF7215_0588</name>
</gene>
<comment type="caution">
    <text evidence="1">The sequence shown here is derived from an EMBL/GenBank/DDBJ whole genome shotgun (WGS) entry which is preliminary data.</text>
</comment>
<name>A0ABM9ZRQ9_9BACT</name>
<dbReference type="Proteomes" id="UP000006462">
    <property type="component" value="Unassembled WGS sequence"/>
</dbReference>
<keyword evidence="2" id="KW-1185">Reference proteome</keyword>
<evidence type="ECO:0000313" key="2">
    <source>
        <dbReference type="Proteomes" id="UP000006462"/>
    </source>
</evidence>
<evidence type="ECO:0000313" key="1">
    <source>
        <dbReference type="EMBL" id="EFB89600.1"/>
    </source>
</evidence>
<dbReference type="EMBL" id="ADFP01000125">
    <property type="protein sequence ID" value="EFB89600.1"/>
    <property type="molecule type" value="Genomic_DNA"/>
</dbReference>
<accession>A0ABM9ZRQ9</accession>
<dbReference type="RefSeq" id="WP_009165955.1">
    <property type="nucleotide sequence ID" value="NZ_ADFP01000125.1"/>
</dbReference>
<organism evidence="1 2">
    <name type="scientific">Pyramidobacter piscolens W5455</name>
    <dbReference type="NCBI Taxonomy" id="352165"/>
    <lineage>
        <taxon>Bacteria</taxon>
        <taxon>Thermotogati</taxon>
        <taxon>Synergistota</taxon>
        <taxon>Synergistia</taxon>
        <taxon>Synergistales</taxon>
        <taxon>Dethiosulfovibrionaceae</taxon>
        <taxon>Pyramidobacter</taxon>
    </lineage>
</organism>
<reference evidence="1 2" key="1">
    <citation type="submission" date="2009-12" db="EMBL/GenBank/DDBJ databases">
        <authorList>
            <person name="Shrivastava S."/>
            <person name="Madupu R."/>
            <person name="Durkin A.S."/>
            <person name="Torralba M."/>
            <person name="Methe B."/>
            <person name="Sutton G.G."/>
            <person name="Strausberg R.L."/>
            <person name="Nelson K.E."/>
        </authorList>
    </citation>
    <scope>NUCLEOTIDE SEQUENCE [LARGE SCALE GENOMIC DNA]</scope>
    <source>
        <strain evidence="1 2">W5455</strain>
    </source>
</reference>
<sequence>MTADKMNDLAIELASSGSTLEMISDELEGGRGTRDLNFLSALWVVRKSVHRVSQDLVELSEYLESHPQALSGFRFLREIPYNAVMSKLAQAENQEV</sequence>
<proteinExistence type="predicted"/>
<protein>
    <submittedName>
        <fullName evidence="1">Uncharacterized protein</fullName>
    </submittedName>
</protein>